<dbReference type="InterPro" id="IPR003787">
    <property type="entry name" value="Sulphur_relay_DsrE/F-like"/>
</dbReference>
<accession>A0A916UH78</accession>
<organism evidence="2 3">
    <name type="scientific">Undibacterium terreum</name>
    <dbReference type="NCBI Taxonomy" id="1224302"/>
    <lineage>
        <taxon>Bacteria</taxon>
        <taxon>Pseudomonadati</taxon>
        <taxon>Pseudomonadota</taxon>
        <taxon>Betaproteobacteria</taxon>
        <taxon>Burkholderiales</taxon>
        <taxon>Oxalobacteraceae</taxon>
        <taxon>Undibacterium</taxon>
    </lineage>
</organism>
<dbReference type="SUPFAM" id="SSF75169">
    <property type="entry name" value="DsrEFH-like"/>
    <property type="match status" value="1"/>
</dbReference>
<dbReference type="Pfam" id="PF02635">
    <property type="entry name" value="DsrE"/>
    <property type="match status" value="1"/>
</dbReference>
<evidence type="ECO:0000313" key="3">
    <source>
        <dbReference type="Proteomes" id="UP000637423"/>
    </source>
</evidence>
<reference evidence="2" key="1">
    <citation type="journal article" date="2014" name="Int. J. Syst. Evol. Microbiol.">
        <title>Complete genome sequence of Corynebacterium casei LMG S-19264T (=DSM 44701T), isolated from a smear-ripened cheese.</title>
        <authorList>
            <consortium name="US DOE Joint Genome Institute (JGI-PGF)"/>
            <person name="Walter F."/>
            <person name="Albersmeier A."/>
            <person name="Kalinowski J."/>
            <person name="Ruckert C."/>
        </authorList>
    </citation>
    <scope>NUCLEOTIDE SEQUENCE</scope>
    <source>
        <strain evidence="2">CGMCC 1.10998</strain>
    </source>
</reference>
<sequence>MKYVLAVLFLFNGLVCLPGYAAGPEPAAGTVANVSGRSKVVFQVSDNDEGKWNLTLNNVKNIQAALGAANVDIEIVAYGPGISMLKFDTPVGNRLQEALQAKVKIAACENTMAAQKLRKEDMAPSISYVPAGIVEIIKLQQQGYAYIKP</sequence>
<evidence type="ECO:0000256" key="1">
    <source>
        <dbReference type="SAM" id="SignalP"/>
    </source>
</evidence>
<gene>
    <name evidence="2" type="ORF">GCM10011396_19990</name>
</gene>
<dbReference type="PANTHER" id="PTHR37691">
    <property type="entry name" value="BLR3518 PROTEIN"/>
    <property type="match status" value="1"/>
</dbReference>
<dbReference type="AlphaFoldDB" id="A0A916UH78"/>
<evidence type="ECO:0008006" key="4">
    <source>
        <dbReference type="Google" id="ProtNLM"/>
    </source>
</evidence>
<dbReference type="Gene3D" id="3.40.1260.10">
    <property type="entry name" value="DsrEFH-like"/>
    <property type="match status" value="1"/>
</dbReference>
<evidence type="ECO:0000313" key="2">
    <source>
        <dbReference type="EMBL" id="GGC72799.1"/>
    </source>
</evidence>
<protein>
    <recommendedName>
        <fullName evidence="4">Intracellular sulfur oxidation protein, DsrE/DsrF family</fullName>
    </recommendedName>
</protein>
<dbReference type="InterPro" id="IPR027396">
    <property type="entry name" value="DsrEFH-like"/>
</dbReference>
<comment type="caution">
    <text evidence="2">The sequence shown here is derived from an EMBL/GenBank/DDBJ whole genome shotgun (WGS) entry which is preliminary data.</text>
</comment>
<name>A0A916UH78_9BURK</name>
<dbReference type="PANTHER" id="PTHR37691:SF1">
    <property type="entry name" value="BLR3518 PROTEIN"/>
    <property type="match status" value="1"/>
</dbReference>
<dbReference type="RefSeq" id="WP_188565922.1">
    <property type="nucleotide sequence ID" value="NZ_BMED01000002.1"/>
</dbReference>
<dbReference type="EMBL" id="BMED01000002">
    <property type="protein sequence ID" value="GGC72799.1"/>
    <property type="molecule type" value="Genomic_DNA"/>
</dbReference>
<proteinExistence type="predicted"/>
<dbReference type="Proteomes" id="UP000637423">
    <property type="component" value="Unassembled WGS sequence"/>
</dbReference>
<keyword evidence="3" id="KW-1185">Reference proteome</keyword>
<feature type="signal peptide" evidence="1">
    <location>
        <begin position="1"/>
        <end position="21"/>
    </location>
</feature>
<reference evidence="2" key="2">
    <citation type="submission" date="2020-09" db="EMBL/GenBank/DDBJ databases">
        <authorList>
            <person name="Sun Q."/>
            <person name="Zhou Y."/>
        </authorList>
    </citation>
    <scope>NUCLEOTIDE SEQUENCE</scope>
    <source>
        <strain evidence="2">CGMCC 1.10998</strain>
    </source>
</reference>
<keyword evidence="1" id="KW-0732">Signal</keyword>
<feature type="chain" id="PRO_5037572282" description="Intracellular sulfur oxidation protein, DsrE/DsrF family" evidence="1">
    <location>
        <begin position="22"/>
        <end position="149"/>
    </location>
</feature>